<dbReference type="InterPro" id="IPR036397">
    <property type="entry name" value="RNaseH_sf"/>
</dbReference>
<dbReference type="SUPFAM" id="SSF53098">
    <property type="entry name" value="Ribonuclease H-like"/>
    <property type="match status" value="1"/>
</dbReference>
<dbReference type="GeneID" id="97180949"/>
<reference evidence="1 2" key="1">
    <citation type="submission" date="2018-06" db="EMBL/GenBank/DDBJ databases">
        <authorList>
            <consortium name="Pathogen Informatics"/>
            <person name="Doyle S."/>
        </authorList>
    </citation>
    <scope>NUCLEOTIDE SEQUENCE [LARGE SCALE GENOMIC DNA]</scope>
    <source>
        <strain evidence="1 2">NCTC11343</strain>
    </source>
</reference>
<sequence length="218" mass="25374">MAKNHSDLPITVTQIFNEHGKGVILRGAEVELKKGDREPHLSEKQAFELMDTALGEYYEALKIFPQRLVIHKSSNFSESEIEGFRRATTKHKINSIDLVTIMTSSLRLFRDNMYPPLRGTMCTIDSKNFLLYTRGFVNYFETYPGAYIPDPLLIRLFSHDESPEVICKEILGLTKMNWNNTQFDRKYPITIECSRKVGDILKYLDPEDQPQLKYSYYM</sequence>
<evidence type="ECO:0008006" key="3">
    <source>
        <dbReference type="Google" id="ProtNLM"/>
    </source>
</evidence>
<organism evidence="1 2">
    <name type="scientific">Sphingobacterium multivorum</name>
    <dbReference type="NCBI Taxonomy" id="28454"/>
    <lineage>
        <taxon>Bacteria</taxon>
        <taxon>Pseudomonadati</taxon>
        <taxon>Bacteroidota</taxon>
        <taxon>Sphingobacteriia</taxon>
        <taxon>Sphingobacteriales</taxon>
        <taxon>Sphingobacteriaceae</taxon>
        <taxon>Sphingobacterium</taxon>
    </lineage>
</organism>
<dbReference type="EMBL" id="UAUU01000008">
    <property type="protein sequence ID" value="SPZ85750.1"/>
    <property type="molecule type" value="Genomic_DNA"/>
</dbReference>
<accession>A0A2X2L942</accession>
<dbReference type="AlphaFoldDB" id="A0A2X2L942"/>
<proteinExistence type="predicted"/>
<name>A0A2X2L942_SPHMU</name>
<dbReference type="InterPro" id="IPR012337">
    <property type="entry name" value="RNaseH-like_sf"/>
</dbReference>
<evidence type="ECO:0000313" key="2">
    <source>
        <dbReference type="Proteomes" id="UP000251241"/>
    </source>
</evidence>
<evidence type="ECO:0000313" key="1">
    <source>
        <dbReference type="EMBL" id="SPZ85750.1"/>
    </source>
</evidence>
<dbReference type="GO" id="GO:0003676">
    <property type="term" value="F:nucleic acid binding"/>
    <property type="evidence" value="ECO:0007669"/>
    <property type="project" value="InterPro"/>
</dbReference>
<protein>
    <recommendedName>
        <fullName evidence="3">Piwi domain-containing protein</fullName>
    </recommendedName>
</protein>
<dbReference type="Proteomes" id="UP000251241">
    <property type="component" value="Unassembled WGS sequence"/>
</dbReference>
<gene>
    <name evidence="1" type="ORF">NCTC11343_02314</name>
</gene>
<dbReference type="RefSeq" id="WP_146753059.1">
    <property type="nucleotide sequence ID" value="NZ_CP069793.1"/>
</dbReference>
<dbReference type="Gene3D" id="3.30.420.10">
    <property type="entry name" value="Ribonuclease H-like superfamily/Ribonuclease H"/>
    <property type="match status" value="1"/>
</dbReference>